<dbReference type="FunFam" id="1.20.1270.60:FF:000014">
    <property type="entry name" value="Protein hob3, variant"/>
    <property type="match status" value="1"/>
</dbReference>
<dbReference type="Gene3D" id="1.20.1270.60">
    <property type="entry name" value="Arfaptin homology (AH) domain/BAR domain"/>
    <property type="match status" value="1"/>
</dbReference>
<evidence type="ECO:0000313" key="7">
    <source>
        <dbReference type="Proteomes" id="UP000245942"/>
    </source>
</evidence>
<evidence type="ECO:0000256" key="3">
    <source>
        <dbReference type="ARBA" id="ARBA00023212"/>
    </source>
</evidence>
<dbReference type="PANTHER" id="PTHR47174">
    <property type="entry name" value="BRIDGING INTEGRATOR 3"/>
    <property type="match status" value="1"/>
</dbReference>
<gene>
    <name evidence="6" type="ORF">BCV69DRAFT_282042</name>
</gene>
<comment type="subcellular location">
    <subcellularLocation>
        <location evidence="1">Cytoplasm</location>
        <location evidence="1">Cytoskeleton</location>
    </subcellularLocation>
</comment>
<evidence type="ECO:0000256" key="4">
    <source>
        <dbReference type="SAM" id="Coils"/>
    </source>
</evidence>
<feature type="domain" description="BAR" evidence="5">
    <location>
        <begin position="17"/>
        <end position="238"/>
    </location>
</feature>
<dbReference type="InterPro" id="IPR037429">
    <property type="entry name" value="Rvs161/Hob3_BAR"/>
</dbReference>
<keyword evidence="2" id="KW-0963">Cytoplasm</keyword>
<feature type="coiled-coil region" evidence="4">
    <location>
        <begin position="32"/>
        <end position="59"/>
    </location>
</feature>
<dbReference type="OrthoDB" id="446293at2759"/>
<dbReference type="PANTHER" id="PTHR47174:SF3">
    <property type="entry name" value="BRIDGING INTEGRATOR 3"/>
    <property type="match status" value="1"/>
</dbReference>
<dbReference type="GO" id="GO:0043332">
    <property type="term" value="C:mating projection tip"/>
    <property type="evidence" value="ECO:0007669"/>
    <property type="project" value="TreeGrafter"/>
</dbReference>
<proteinExistence type="predicted"/>
<organism evidence="6 7">
    <name type="scientific">Pseudomicrostroma glucosiphilum</name>
    <dbReference type="NCBI Taxonomy" id="1684307"/>
    <lineage>
        <taxon>Eukaryota</taxon>
        <taxon>Fungi</taxon>
        <taxon>Dikarya</taxon>
        <taxon>Basidiomycota</taxon>
        <taxon>Ustilaginomycotina</taxon>
        <taxon>Exobasidiomycetes</taxon>
        <taxon>Microstromatales</taxon>
        <taxon>Microstromatales incertae sedis</taxon>
        <taxon>Pseudomicrostroma</taxon>
    </lineage>
</organism>
<dbReference type="GO" id="GO:0008289">
    <property type="term" value="F:lipid binding"/>
    <property type="evidence" value="ECO:0007669"/>
    <property type="project" value="TreeGrafter"/>
</dbReference>
<reference evidence="6 7" key="1">
    <citation type="journal article" date="2018" name="Mol. Biol. Evol.">
        <title>Broad Genomic Sampling Reveals a Smut Pathogenic Ancestry of the Fungal Clade Ustilaginomycotina.</title>
        <authorList>
            <person name="Kijpornyongpan T."/>
            <person name="Mondo S.J."/>
            <person name="Barry K."/>
            <person name="Sandor L."/>
            <person name="Lee J."/>
            <person name="Lipzen A."/>
            <person name="Pangilinan J."/>
            <person name="LaButti K."/>
            <person name="Hainaut M."/>
            <person name="Henrissat B."/>
            <person name="Grigoriev I.V."/>
            <person name="Spatafora J.W."/>
            <person name="Aime M.C."/>
        </authorList>
    </citation>
    <scope>NUCLEOTIDE SEQUENCE [LARGE SCALE GENOMIC DNA]</scope>
    <source>
        <strain evidence="6 7">MCA 4718</strain>
    </source>
</reference>
<dbReference type="Proteomes" id="UP000245942">
    <property type="component" value="Unassembled WGS sequence"/>
</dbReference>
<evidence type="ECO:0000259" key="5">
    <source>
        <dbReference type="PROSITE" id="PS51021"/>
    </source>
</evidence>
<keyword evidence="4" id="KW-0175">Coiled coil</keyword>
<sequence length="263" mass="29659">MSWRGFQKVVNRAGTGIMMKTGQVERTVDSEFSDEESKYRALEKECGVLQKEAKAYLDAMRSLASSQARMAEAIDGMFGNDSSDGAMAVGAYRRAVEELDAKTARELDAPYRATVLEPIGKLVSYFPEINKNIDKRNKKLLDYDAARSKHRKLIDKPSDDPMKLPRAEKELEDSKLLFESLNGQLLEELPMLVDLRIPYLDPSFEAMIRMQARFAEEGYEKMGGVQRFFAEGVREEYADGQLDAQVEGVLQEMKEMSICGLAV</sequence>
<dbReference type="STRING" id="1684307.A0A316UDZ2"/>
<dbReference type="RefSeq" id="XP_025348465.1">
    <property type="nucleotide sequence ID" value="XM_025492204.1"/>
</dbReference>
<dbReference type="GO" id="GO:0006897">
    <property type="term" value="P:endocytosis"/>
    <property type="evidence" value="ECO:0007669"/>
    <property type="project" value="InterPro"/>
</dbReference>
<dbReference type="InterPro" id="IPR027267">
    <property type="entry name" value="AH/BAR_dom_sf"/>
</dbReference>
<dbReference type="GO" id="GO:0007015">
    <property type="term" value="P:actin filament organization"/>
    <property type="evidence" value="ECO:0007669"/>
    <property type="project" value="InterPro"/>
</dbReference>
<dbReference type="GeneID" id="37013938"/>
<dbReference type="GO" id="GO:1990528">
    <property type="term" value="C:Rvs161p-Rvs167p complex"/>
    <property type="evidence" value="ECO:0007669"/>
    <property type="project" value="TreeGrafter"/>
</dbReference>
<dbReference type="GO" id="GO:0051666">
    <property type="term" value="P:actin cortical patch localization"/>
    <property type="evidence" value="ECO:0007669"/>
    <property type="project" value="InterPro"/>
</dbReference>
<keyword evidence="3" id="KW-0206">Cytoskeleton</keyword>
<dbReference type="GO" id="GO:0030479">
    <property type="term" value="C:actin cortical patch"/>
    <property type="evidence" value="ECO:0007669"/>
    <property type="project" value="TreeGrafter"/>
</dbReference>
<dbReference type="SUPFAM" id="SSF103657">
    <property type="entry name" value="BAR/IMD domain-like"/>
    <property type="match status" value="1"/>
</dbReference>
<keyword evidence="7" id="KW-1185">Reference proteome</keyword>
<dbReference type="CDD" id="cd07591">
    <property type="entry name" value="BAR_Rvs161p"/>
    <property type="match status" value="1"/>
</dbReference>
<dbReference type="SMART" id="SM00721">
    <property type="entry name" value="BAR"/>
    <property type="match status" value="1"/>
</dbReference>
<evidence type="ECO:0000313" key="6">
    <source>
        <dbReference type="EMBL" id="PWN21305.1"/>
    </source>
</evidence>
<dbReference type="InterPro" id="IPR004148">
    <property type="entry name" value="BAR_dom"/>
</dbReference>
<accession>A0A316UDZ2</accession>
<dbReference type="EMBL" id="KZ819325">
    <property type="protein sequence ID" value="PWN21305.1"/>
    <property type="molecule type" value="Genomic_DNA"/>
</dbReference>
<dbReference type="GO" id="GO:0097320">
    <property type="term" value="P:plasma membrane tubulation"/>
    <property type="evidence" value="ECO:0007669"/>
    <property type="project" value="TreeGrafter"/>
</dbReference>
<dbReference type="GO" id="GO:0031097">
    <property type="term" value="C:medial cortex"/>
    <property type="evidence" value="ECO:0007669"/>
    <property type="project" value="TreeGrafter"/>
</dbReference>
<protein>
    <submittedName>
        <fullName evidence="6">Putative RVS161-protein</fullName>
    </submittedName>
</protein>
<evidence type="ECO:0000256" key="1">
    <source>
        <dbReference type="ARBA" id="ARBA00004245"/>
    </source>
</evidence>
<name>A0A316UDZ2_9BASI</name>
<dbReference type="Pfam" id="PF03114">
    <property type="entry name" value="BAR"/>
    <property type="match status" value="1"/>
</dbReference>
<dbReference type="PROSITE" id="PS51021">
    <property type="entry name" value="BAR"/>
    <property type="match status" value="1"/>
</dbReference>
<dbReference type="AlphaFoldDB" id="A0A316UDZ2"/>
<evidence type="ECO:0000256" key="2">
    <source>
        <dbReference type="ARBA" id="ARBA00022490"/>
    </source>
</evidence>
<dbReference type="InterPro" id="IPR046982">
    <property type="entry name" value="BIN3/RVS161-like"/>
</dbReference>